<dbReference type="AlphaFoldDB" id="A0A380CIZ2"/>
<comment type="similarity">
    <text evidence="1">Belongs to the ROK (NagC/XylR) family.</text>
</comment>
<dbReference type="Gene3D" id="1.10.10.10">
    <property type="entry name" value="Winged helix-like DNA-binding domain superfamily/Winged helix DNA-binding domain"/>
    <property type="match status" value="1"/>
</dbReference>
<keyword evidence="2" id="KW-0808">Transferase</keyword>
<dbReference type="GO" id="GO:0004340">
    <property type="term" value="F:glucokinase activity"/>
    <property type="evidence" value="ECO:0007669"/>
    <property type="project" value="UniProtKB-EC"/>
</dbReference>
<dbReference type="SUPFAM" id="SSF53067">
    <property type="entry name" value="Actin-like ATPase domain"/>
    <property type="match status" value="2"/>
</dbReference>
<dbReference type="PANTHER" id="PTHR18964">
    <property type="entry name" value="ROK (REPRESSOR, ORF, KINASE) FAMILY"/>
    <property type="match status" value="1"/>
</dbReference>
<evidence type="ECO:0000313" key="2">
    <source>
        <dbReference type="EMBL" id="SUJ21428.1"/>
    </source>
</evidence>
<sequence>MTFLEELNGDNFSGVAYKNIQLKKNIISFFCTHSSATIADLCKELNLSVPKVTNLINELIQEELVQDLGKINTNGGRRPNLYGLIADSVFFLGVDVKQNHINIGITNLQNELVYIKEHLPFTLSNSTASLEELIQLIRSSLKTFNIPKEKILGMGINLSGRINYSTGYSYSFFHFHEEPLAKILENELGIKTFLENDSRAMAYGEFNSEAIKTEKNVIFLNLDYGLGMGVMINSSLYYGKSGFAGEFGHIPIFNNEIICNCGKKGCLETEASGWALTRLFQEKLQEGSSSIILSHPVKTSPKTIADIKLKDIIAAAKADDVLAIELIAEVGEKIGRAIALLINVFNPELVILGGILSETGEYITLPIKSAINKFSLSLVNNDTKIISAVLGEKAGVLGACFLVRNRLLNKDYQ</sequence>
<reference evidence="2 3" key="1">
    <citation type="submission" date="2018-06" db="EMBL/GenBank/DDBJ databases">
        <authorList>
            <consortium name="Pathogen Informatics"/>
            <person name="Doyle S."/>
        </authorList>
    </citation>
    <scope>NUCLEOTIDE SEQUENCE [LARGE SCALE GENOMIC DNA]</scope>
    <source>
        <strain evidence="2 3">NCTC11388</strain>
    </source>
</reference>
<dbReference type="Proteomes" id="UP000254893">
    <property type="component" value="Unassembled WGS sequence"/>
</dbReference>
<proteinExistence type="inferred from homology"/>
<keyword evidence="2" id="KW-0418">Kinase</keyword>
<dbReference type="RefSeq" id="WP_115170764.1">
    <property type="nucleotide sequence ID" value="NZ_UGYW01000002.1"/>
</dbReference>
<dbReference type="Pfam" id="PF00480">
    <property type="entry name" value="ROK"/>
    <property type="match status" value="1"/>
</dbReference>
<dbReference type="InterPro" id="IPR036390">
    <property type="entry name" value="WH_DNA-bd_sf"/>
</dbReference>
<dbReference type="InterPro" id="IPR000600">
    <property type="entry name" value="ROK"/>
</dbReference>
<dbReference type="InterPro" id="IPR036388">
    <property type="entry name" value="WH-like_DNA-bd_sf"/>
</dbReference>
<protein>
    <submittedName>
        <fullName evidence="2">Glucokinase</fullName>
        <ecNumber evidence="2">2.7.1.2</ecNumber>
    </submittedName>
</protein>
<dbReference type="EMBL" id="UGYW01000002">
    <property type="protein sequence ID" value="SUJ21428.1"/>
    <property type="molecule type" value="Genomic_DNA"/>
</dbReference>
<gene>
    <name evidence="2" type="primary">glcK</name>
    <name evidence="2" type="ORF">NCTC11388_03140</name>
</gene>
<evidence type="ECO:0000256" key="1">
    <source>
        <dbReference type="ARBA" id="ARBA00006479"/>
    </source>
</evidence>
<dbReference type="Gene3D" id="3.30.420.40">
    <property type="match status" value="2"/>
</dbReference>
<dbReference type="EC" id="2.7.1.2" evidence="2"/>
<dbReference type="InterPro" id="IPR049874">
    <property type="entry name" value="ROK_cs"/>
</dbReference>
<dbReference type="SUPFAM" id="SSF46785">
    <property type="entry name" value="Winged helix' DNA-binding domain"/>
    <property type="match status" value="1"/>
</dbReference>
<dbReference type="PANTHER" id="PTHR18964:SF149">
    <property type="entry name" value="BIFUNCTIONAL UDP-N-ACETYLGLUCOSAMINE 2-EPIMERASE_N-ACETYLMANNOSAMINE KINASE"/>
    <property type="match status" value="1"/>
</dbReference>
<dbReference type="InterPro" id="IPR043129">
    <property type="entry name" value="ATPase_NBD"/>
</dbReference>
<organism evidence="2 3">
    <name type="scientific">Sphingobacterium spiritivorum</name>
    <name type="common">Flavobacterium spiritivorum</name>
    <dbReference type="NCBI Taxonomy" id="258"/>
    <lineage>
        <taxon>Bacteria</taxon>
        <taxon>Pseudomonadati</taxon>
        <taxon>Bacteroidota</taxon>
        <taxon>Sphingobacteriia</taxon>
        <taxon>Sphingobacteriales</taxon>
        <taxon>Sphingobacteriaceae</taxon>
        <taxon>Sphingobacterium</taxon>
    </lineage>
</organism>
<evidence type="ECO:0000313" key="3">
    <source>
        <dbReference type="Proteomes" id="UP000254893"/>
    </source>
</evidence>
<dbReference type="PROSITE" id="PS01125">
    <property type="entry name" value="ROK"/>
    <property type="match status" value="1"/>
</dbReference>
<name>A0A380CIZ2_SPHSI</name>
<accession>A0A380CIZ2</accession>